<comment type="caution">
    <text evidence="10">The sequence shown here is derived from an EMBL/GenBank/DDBJ whole genome shotgun (WGS) entry which is preliminary data.</text>
</comment>
<evidence type="ECO:0000313" key="10">
    <source>
        <dbReference type="EMBL" id="EDU59173.1"/>
    </source>
</evidence>
<dbReference type="GO" id="GO:0005886">
    <property type="term" value="C:plasma membrane"/>
    <property type="evidence" value="ECO:0007669"/>
    <property type="project" value="UniProtKB-SubCell"/>
</dbReference>
<dbReference type="GO" id="GO:0015744">
    <property type="term" value="P:succinate transport"/>
    <property type="evidence" value="ECO:0007669"/>
    <property type="project" value="TreeGrafter"/>
</dbReference>
<keyword evidence="5 8" id="KW-0472">Membrane</keyword>
<feature type="transmembrane region" description="Helical" evidence="8">
    <location>
        <begin position="261"/>
        <end position="285"/>
    </location>
</feature>
<dbReference type="EMBL" id="ABJD02000101">
    <property type="protein sequence ID" value="EDU59173.1"/>
    <property type="molecule type" value="Genomic_DNA"/>
</dbReference>
<evidence type="ECO:0000256" key="4">
    <source>
        <dbReference type="ARBA" id="ARBA00022989"/>
    </source>
</evidence>
<keyword evidence="3 8" id="KW-0812">Transmembrane</keyword>
<name>A0AA86YJ07_PROST</name>
<evidence type="ECO:0000256" key="8">
    <source>
        <dbReference type="SAM" id="Phobius"/>
    </source>
</evidence>
<sequence>MMLLKVITFKSLSKSSQWIGGKMKGEAIDELQGIHAITETQREITRLCIQCGLLLLQHGAESMLVEQLTCRLGIALGADQVDSAISSNSLVLTTIIEGHCLTSTRRIIDRGINMHVVTEVQHAVILVEHHLLDRKQLEKKLSSIKPLRYPRWIMVLMVALSCACFSKLNGGGWDGSLVTLIASGCAMYIRQVLTSRQMNPLINFCITAFVATSVSGLLLKLPFFAPTASISMAASVLLLVPGFPLINAVADMFKGHVNTGLARWMMASLLTLATCIGVVIAMAIWGLREWA</sequence>
<proteinExistence type="inferred from homology"/>
<evidence type="ECO:0000256" key="7">
    <source>
        <dbReference type="ARBA" id="ARBA00038684"/>
    </source>
</evidence>
<protein>
    <recommendedName>
        <fullName evidence="9">Threonine/serine exporter-like N-terminal domain-containing protein</fullName>
    </recommendedName>
</protein>
<comment type="subcellular location">
    <subcellularLocation>
        <location evidence="1">Cell membrane</location>
        <topology evidence="1">Multi-pass membrane protein</topology>
    </subcellularLocation>
</comment>
<evidence type="ECO:0000256" key="5">
    <source>
        <dbReference type="ARBA" id="ARBA00023136"/>
    </source>
</evidence>
<feature type="transmembrane region" description="Helical" evidence="8">
    <location>
        <begin position="230"/>
        <end position="249"/>
    </location>
</feature>
<evidence type="ECO:0000259" key="9">
    <source>
        <dbReference type="Pfam" id="PF06738"/>
    </source>
</evidence>
<accession>A0AA86YJ07</accession>
<reference evidence="11" key="1">
    <citation type="submission" date="2008-04" db="EMBL/GenBank/DDBJ databases">
        <title>Draft genome sequence of Providencia stuartii (ATCC 25827).</title>
        <authorList>
            <person name="Sudarsanam P."/>
            <person name="Ley R."/>
            <person name="Guruge J."/>
            <person name="Turnbaugh P.J."/>
            <person name="Mahowald M."/>
            <person name="Liep D."/>
            <person name="Gordon J."/>
        </authorList>
    </citation>
    <scope>NUCLEOTIDE SEQUENCE [LARGE SCALE GENOMIC DNA]</scope>
    <source>
        <strain evidence="11">ATCC 25827</strain>
    </source>
</reference>
<dbReference type="InterPro" id="IPR050539">
    <property type="entry name" value="ThrE_Dicarb/AminoAcid_Exp"/>
</dbReference>
<keyword evidence="2" id="KW-1003">Cell membrane</keyword>
<evidence type="ECO:0000256" key="6">
    <source>
        <dbReference type="ARBA" id="ARBA00034125"/>
    </source>
</evidence>
<dbReference type="PANTHER" id="PTHR34390">
    <property type="entry name" value="UPF0442 PROTEIN YJJB-RELATED"/>
    <property type="match status" value="1"/>
</dbReference>
<organism evidence="10 11">
    <name type="scientific">Providencia stuartii ATCC 25827</name>
    <dbReference type="NCBI Taxonomy" id="471874"/>
    <lineage>
        <taxon>Bacteria</taxon>
        <taxon>Pseudomonadati</taxon>
        <taxon>Pseudomonadota</taxon>
        <taxon>Gammaproteobacteria</taxon>
        <taxon>Enterobacterales</taxon>
        <taxon>Morganellaceae</taxon>
        <taxon>Providencia</taxon>
    </lineage>
</organism>
<dbReference type="PANTHER" id="PTHR34390:SF2">
    <property type="entry name" value="SUCCINATE TRANSPORTER SUBUNIT YJJP-RELATED"/>
    <property type="match status" value="1"/>
</dbReference>
<reference evidence="11" key="2">
    <citation type="submission" date="2008-04" db="EMBL/GenBank/DDBJ databases">
        <title>Draft genome sequence of Providencia stuartii(ATCC 25827).</title>
        <authorList>
            <person name="Sudarsanam P."/>
            <person name="Ley R."/>
            <person name="Guruge J."/>
            <person name="Turnbaugh P.J."/>
            <person name="Mahowald M."/>
            <person name="Liep D."/>
            <person name="Gordon J."/>
        </authorList>
    </citation>
    <scope>NUCLEOTIDE SEQUENCE [LARGE SCALE GENOMIC DNA]</scope>
    <source>
        <strain evidence="11">ATCC 25827</strain>
    </source>
</reference>
<comment type="subunit">
    <text evidence="7">The transporter is composed of YjjB and YjjP.</text>
</comment>
<dbReference type="AlphaFoldDB" id="A0AA86YJ07"/>
<feature type="transmembrane region" description="Helical" evidence="8">
    <location>
        <begin position="201"/>
        <end position="224"/>
    </location>
</feature>
<comment type="similarity">
    <text evidence="6">Belongs to the ThrE exporter (TC 2.A.79) family.</text>
</comment>
<dbReference type="Pfam" id="PF06738">
    <property type="entry name" value="ThrE"/>
    <property type="match status" value="1"/>
</dbReference>
<evidence type="ECO:0000256" key="2">
    <source>
        <dbReference type="ARBA" id="ARBA00022475"/>
    </source>
</evidence>
<evidence type="ECO:0000256" key="1">
    <source>
        <dbReference type="ARBA" id="ARBA00004651"/>
    </source>
</evidence>
<evidence type="ECO:0000256" key="3">
    <source>
        <dbReference type="ARBA" id="ARBA00022692"/>
    </source>
</evidence>
<keyword evidence="4 8" id="KW-1133">Transmembrane helix</keyword>
<dbReference type="GO" id="GO:0022857">
    <property type="term" value="F:transmembrane transporter activity"/>
    <property type="evidence" value="ECO:0007669"/>
    <property type="project" value="InterPro"/>
</dbReference>
<gene>
    <name evidence="10" type="ORF">PROSTU_02361</name>
</gene>
<feature type="domain" description="Threonine/serine exporter-like N-terminal" evidence="9">
    <location>
        <begin position="46"/>
        <end position="284"/>
    </location>
</feature>
<reference evidence="10 11" key="3">
    <citation type="submission" date="2008-05" db="EMBL/GenBank/DDBJ databases">
        <authorList>
            <person name="Fulton L."/>
            <person name="Clifton S."/>
            <person name="Fulton B."/>
            <person name="Xu J."/>
            <person name="Minx P."/>
            <person name="Pepin K.H."/>
            <person name="Johnson M."/>
            <person name="Thiruvilangam P."/>
            <person name="Bhonagiri V."/>
            <person name="Nash W.E."/>
            <person name="Mardis E.R."/>
            <person name="Wilson R.K."/>
        </authorList>
    </citation>
    <scope>NUCLEOTIDE SEQUENCE [LARGE SCALE GENOMIC DNA]</scope>
    <source>
        <strain evidence="10 11">ATCC 25827</strain>
    </source>
</reference>
<evidence type="ECO:0000313" key="11">
    <source>
        <dbReference type="Proteomes" id="UP000004506"/>
    </source>
</evidence>
<dbReference type="Proteomes" id="UP000004506">
    <property type="component" value="Unassembled WGS sequence"/>
</dbReference>
<dbReference type="InterPro" id="IPR010619">
    <property type="entry name" value="ThrE-like_N"/>
</dbReference>